<organism evidence="2 3">
    <name type="scientific">Wickerhamomyces pijperi</name>
    <name type="common">Yeast</name>
    <name type="synonym">Pichia pijperi</name>
    <dbReference type="NCBI Taxonomy" id="599730"/>
    <lineage>
        <taxon>Eukaryota</taxon>
        <taxon>Fungi</taxon>
        <taxon>Dikarya</taxon>
        <taxon>Ascomycota</taxon>
        <taxon>Saccharomycotina</taxon>
        <taxon>Saccharomycetes</taxon>
        <taxon>Phaffomycetales</taxon>
        <taxon>Wickerhamomycetaceae</taxon>
        <taxon>Wickerhamomyces</taxon>
    </lineage>
</organism>
<proteinExistence type="predicted"/>
<feature type="compositionally biased region" description="Low complexity" evidence="1">
    <location>
        <begin position="93"/>
        <end position="111"/>
    </location>
</feature>
<dbReference type="Proteomes" id="UP000774326">
    <property type="component" value="Unassembled WGS sequence"/>
</dbReference>
<comment type="caution">
    <text evidence="2">The sequence shown here is derived from an EMBL/GenBank/DDBJ whole genome shotgun (WGS) entry which is preliminary data.</text>
</comment>
<reference evidence="2" key="1">
    <citation type="journal article" date="2021" name="Open Biol.">
        <title>Shared evolutionary footprints suggest mitochondrial oxidative damage underlies multiple complex I losses in fungi.</title>
        <authorList>
            <person name="Schikora-Tamarit M.A."/>
            <person name="Marcet-Houben M."/>
            <person name="Nosek J."/>
            <person name="Gabaldon T."/>
        </authorList>
    </citation>
    <scope>NUCLEOTIDE SEQUENCE</scope>
    <source>
        <strain evidence="2">CBS2887</strain>
    </source>
</reference>
<keyword evidence="3" id="KW-1185">Reference proteome</keyword>
<feature type="compositionally biased region" description="Polar residues" evidence="1">
    <location>
        <begin position="112"/>
        <end position="129"/>
    </location>
</feature>
<feature type="region of interest" description="Disordered" evidence="1">
    <location>
        <begin position="65"/>
        <end position="141"/>
    </location>
</feature>
<feature type="region of interest" description="Disordered" evidence="1">
    <location>
        <begin position="204"/>
        <end position="228"/>
    </location>
</feature>
<evidence type="ECO:0000313" key="3">
    <source>
        <dbReference type="Proteomes" id="UP000774326"/>
    </source>
</evidence>
<feature type="region of interest" description="Disordered" evidence="1">
    <location>
        <begin position="158"/>
        <end position="178"/>
    </location>
</feature>
<sequence>MSDNSQFAQIQGDERVAESTNSLASNPRTVPSMSLAMNGQLQKDKVKAQNISDEDDNATIKAFSSEAGSIITEDHPNPQIYGSSGTPIVRPLSPCSSPSANSSSHATSSSTIFIESEQTAATSTNSTVECSPASKSTTSPTAADIQLASLTTEATLSTVNEPITDDNVSAFESRPGNGKMTDEAFQTINDELTQVIVESNTSSNHIPAEASDSESFQSCQSDKDQSDLNEKKVETHFIDHSQDTPATNSPEVHVDRNPFRNGNLMMNAPSANISCSTLIFTNDPSTPNIFHCEKGPNPPSYSALELHTAD</sequence>
<accession>A0A9P8PN14</accession>
<dbReference type="AlphaFoldDB" id="A0A9P8PN14"/>
<feature type="non-terminal residue" evidence="2">
    <location>
        <position position="310"/>
    </location>
</feature>
<dbReference type="EMBL" id="JAEUBG010005442">
    <property type="protein sequence ID" value="KAH3674887.1"/>
    <property type="molecule type" value="Genomic_DNA"/>
</dbReference>
<protein>
    <submittedName>
        <fullName evidence="2">Uncharacterized protein</fullName>
    </submittedName>
</protein>
<gene>
    <name evidence="2" type="ORF">WICPIJ_009431</name>
</gene>
<reference evidence="2" key="2">
    <citation type="submission" date="2021-01" db="EMBL/GenBank/DDBJ databases">
        <authorList>
            <person name="Schikora-Tamarit M.A."/>
        </authorList>
    </citation>
    <scope>NUCLEOTIDE SEQUENCE</scope>
    <source>
        <strain evidence="2">CBS2887</strain>
    </source>
</reference>
<feature type="compositionally biased region" description="Low complexity" evidence="1">
    <location>
        <begin position="131"/>
        <end position="141"/>
    </location>
</feature>
<feature type="region of interest" description="Disordered" evidence="1">
    <location>
        <begin position="1"/>
        <end position="33"/>
    </location>
</feature>
<name>A0A9P8PN14_WICPI</name>
<evidence type="ECO:0000256" key="1">
    <source>
        <dbReference type="SAM" id="MobiDB-lite"/>
    </source>
</evidence>
<feature type="compositionally biased region" description="Polar residues" evidence="1">
    <location>
        <begin position="18"/>
        <end position="33"/>
    </location>
</feature>
<evidence type="ECO:0000313" key="2">
    <source>
        <dbReference type="EMBL" id="KAH3674887.1"/>
    </source>
</evidence>